<dbReference type="InParanoid" id="A0A2J7QCT2"/>
<evidence type="ECO:0000313" key="1">
    <source>
        <dbReference type="EMBL" id="PNF26383.1"/>
    </source>
</evidence>
<dbReference type="EMBL" id="NEVH01015894">
    <property type="protein sequence ID" value="PNF26383.1"/>
    <property type="molecule type" value="Genomic_DNA"/>
</dbReference>
<accession>A0A2J7QCT2</accession>
<gene>
    <name evidence="1" type="ORF">B7P43_G17438</name>
</gene>
<sequence>MLDEDGSILIQEVPVIYSAMRLEALHCDMAVTADVIHNTPLHFMLVSHHCSQL</sequence>
<protein>
    <submittedName>
        <fullName evidence="1">Uncharacterized protein</fullName>
    </submittedName>
</protein>
<name>A0A2J7QCT2_9NEOP</name>
<organism evidence="1 2">
    <name type="scientific">Cryptotermes secundus</name>
    <dbReference type="NCBI Taxonomy" id="105785"/>
    <lineage>
        <taxon>Eukaryota</taxon>
        <taxon>Metazoa</taxon>
        <taxon>Ecdysozoa</taxon>
        <taxon>Arthropoda</taxon>
        <taxon>Hexapoda</taxon>
        <taxon>Insecta</taxon>
        <taxon>Pterygota</taxon>
        <taxon>Neoptera</taxon>
        <taxon>Polyneoptera</taxon>
        <taxon>Dictyoptera</taxon>
        <taxon>Blattodea</taxon>
        <taxon>Blattoidea</taxon>
        <taxon>Termitoidae</taxon>
        <taxon>Kalotermitidae</taxon>
        <taxon>Cryptotermitinae</taxon>
        <taxon>Cryptotermes</taxon>
    </lineage>
</organism>
<dbReference type="AlphaFoldDB" id="A0A2J7QCT2"/>
<reference evidence="1 2" key="1">
    <citation type="submission" date="2017-12" db="EMBL/GenBank/DDBJ databases">
        <title>Hemimetabolous genomes reveal molecular basis of termite eusociality.</title>
        <authorList>
            <person name="Harrison M.C."/>
            <person name="Jongepier E."/>
            <person name="Robertson H.M."/>
            <person name="Arning N."/>
            <person name="Bitard-Feildel T."/>
            <person name="Chao H."/>
            <person name="Childers C.P."/>
            <person name="Dinh H."/>
            <person name="Doddapaneni H."/>
            <person name="Dugan S."/>
            <person name="Gowin J."/>
            <person name="Greiner C."/>
            <person name="Han Y."/>
            <person name="Hu H."/>
            <person name="Hughes D.S.T."/>
            <person name="Huylmans A.-K."/>
            <person name="Kemena C."/>
            <person name="Kremer L.P.M."/>
            <person name="Lee S.L."/>
            <person name="Lopez-Ezquerra A."/>
            <person name="Mallet L."/>
            <person name="Monroy-Kuhn J.M."/>
            <person name="Moser A."/>
            <person name="Murali S.C."/>
            <person name="Muzny D.M."/>
            <person name="Otani S."/>
            <person name="Piulachs M.-D."/>
            <person name="Poelchau M."/>
            <person name="Qu J."/>
            <person name="Schaub F."/>
            <person name="Wada-Katsumata A."/>
            <person name="Worley K.C."/>
            <person name="Xie Q."/>
            <person name="Ylla G."/>
            <person name="Poulsen M."/>
            <person name="Gibbs R.A."/>
            <person name="Schal C."/>
            <person name="Richards S."/>
            <person name="Belles X."/>
            <person name="Korb J."/>
            <person name="Bornberg-Bauer E."/>
        </authorList>
    </citation>
    <scope>NUCLEOTIDE SEQUENCE [LARGE SCALE GENOMIC DNA]</scope>
    <source>
        <tissue evidence="1">Whole body</tissue>
    </source>
</reference>
<proteinExistence type="predicted"/>
<comment type="caution">
    <text evidence="1">The sequence shown here is derived from an EMBL/GenBank/DDBJ whole genome shotgun (WGS) entry which is preliminary data.</text>
</comment>
<keyword evidence="2" id="KW-1185">Reference proteome</keyword>
<evidence type="ECO:0000313" key="2">
    <source>
        <dbReference type="Proteomes" id="UP000235965"/>
    </source>
</evidence>
<dbReference type="Proteomes" id="UP000235965">
    <property type="component" value="Unassembled WGS sequence"/>
</dbReference>